<dbReference type="AlphaFoldDB" id="B9D0G9"/>
<keyword evidence="2" id="KW-1185">Reference proteome</keyword>
<dbReference type="EMBL" id="ACFU01000006">
    <property type="protein sequence ID" value="EEF14517.1"/>
    <property type="molecule type" value="Genomic_DNA"/>
</dbReference>
<reference evidence="1 2" key="1">
    <citation type="submission" date="2008-08" db="EMBL/GenBank/DDBJ databases">
        <authorList>
            <person name="Madupu R."/>
            <person name="Durkin A.S."/>
            <person name="Torralba M."/>
            <person name="Methe B."/>
            <person name="Sutton G.G."/>
            <person name="Strausberg R.L."/>
            <person name="Nelson K.E."/>
        </authorList>
    </citation>
    <scope>NUCLEOTIDE SEQUENCE [LARGE SCALE GENOMIC DNA]</scope>
    <source>
        <strain evidence="1 2">RM3267</strain>
    </source>
</reference>
<comment type="caution">
    <text evidence="1">The sequence shown here is derived from an EMBL/GenBank/DDBJ whole genome shotgun (WGS) entry which is preliminary data.</text>
</comment>
<name>B9D0G9_CAMRE</name>
<evidence type="ECO:0000313" key="2">
    <source>
        <dbReference type="Proteomes" id="UP000003082"/>
    </source>
</evidence>
<sequence>MPVKPKCPLLAKFRREFRCLFASLHGFVSASKSGVFWCLRQSSMFICGQVLRSWGAGGNEACSPLKFFRVNLSKANAARKDARVRPGRIYLYPRSQISPLAVSGFIVTSSKSFLKLALSLFLFVGRGMIFSLKFAYFCPCKCSSGLNFIRV</sequence>
<protein>
    <submittedName>
        <fullName evidence="1">Uncharacterized protein</fullName>
    </submittedName>
</protein>
<accession>B9D0G9</accession>
<gene>
    <name evidence="1" type="ORF">CAMRE0001_1173</name>
</gene>
<dbReference type="Proteomes" id="UP000003082">
    <property type="component" value="Unassembled WGS sequence"/>
</dbReference>
<organism evidence="1 2">
    <name type="scientific">Campylobacter rectus RM3267</name>
    <dbReference type="NCBI Taxonomy" id="553218"/>
    <lineage>
        <taxon>Bacteria</taxon>
        <taxon>Pseudomonadati</taxon>
        <taxon>Campylobacterota</taxon>
        <taxon>Epsilonproteobacteria</taxon>
        <taxon>Campylobacterales</taxon>
        <taxon>Campylobacteraceae</taxon>
        <taxon>Campylobacter</taxon>
    </lineage>
</organism>
<evidence type="ECO:0000313" key="1">
    <source>
        <dbReference type="EMBL" id="EEF14517.1"/>
    </source>
</evidence>
<proteinExistence type="predicted"/>